<keyword evidence="5 13" id="KW-0552">Olfaction</keyword>
<reference evidence="16" key="1">
    <citation type="submission" date="2025-08" db="UniProtKB">
        <authorList>
            <consortium name="RefSeq"/>
        </authorList>
    </citation>
    <scope>IDENTIFICATION</scope>
    <source>
        <tissue evidence="16">Blood</tissue>
    </source>
</reference>
<proteinExistence type="inferred from homology"/>
<dbReference type="SUPFAM" id="SSF81321">
    <property type="entry name" value="Family A G protein-coupled receptor-like"/>
    <property type="match status" value="1"/>
</dbReference>
<evidence type="ECO:0000256" key="7">
    <source>
        <dbReference type="ARBA" id="ARBA00023040"/>
    </source>
</evidence>
<sequence length="318" mass="35474">MENQSFIAEFILLDFPQFHQQEHLLGMFLLASYLLTLAGNTMIIIVVIHDHHLHTPMYFFLWNLSCLEILITTSIVPKVLVSLLLGYKTISYPACISQCYFFFFLGSSDFALLAVMSYDRYMAICNPLRYAAVMTTQLCLWLVVGSCAAGFLATILPTILVSHLLFCHANSIDHFFCDSVALMKLACTDTSLVELVSFFSSTTTVLGSFIFTVMTYTFIVRTILKIPSASGRHKAFSTCSSHFIIVSLGYGSCIFMYVRPSGSNPSVNKMVSLINTVLTPLLSPFIFTLRNQQVKDALKAIFSRHAAYSKNNLKLGCG</sequence>
<evidence type="ECO:0000256" key="8">
    <source>
        <dbReference type="ARBA" id="ARBA00023136"/>
    </source>
</evidence>
<comment type="subcellular location">
    <subcellularLocation>
        <location evidence="1 13">Cell membrane</location>
        <topology evidence="1 13">Multi-pass membrane protein</topology>
    </subcellularLocation>
</comment>
<evidence type="ECO:0000256" key="12">
    <source>
        <dbReference type="RuleBase" id="RU000688"/>
    </source>
</evidence>
<keyword evidence="8 13" id="KW-0472">Membrane</keyword>
<dbReference type="InterPro" id="IPR017452">
    <property type="entry name" value="GPCR_Rhodpsn_7TM"/>
</dbReference>
<name>A0AA97K643_EUBMA</name>
<gene>
    <name evidence="16" type="primary">LOC129339322</name>
</gene>
<dbReference type="PROSITE" id="PS00237">
    <property type="entry name" value="G_PROTEIN_RECEP_F1_1"/>
    <property type="match status" value="1"/>
</dbReference>
<dbReference type="AlphaFoldDB" id="A0AA97K643"/>
<comment type="similarity">
    <text evidence="12">Belongs to the G-protein coupled receptor 1 family.</text>
</comment>
<dbReference type="PROSITE" id="PS50262">
    <property type="entry name" value="G_PROTEIN_RECEP_F1_2"/>
    <property type="match status" value="1"/>
</dbReference>
<feature type="transmembrane region" description="Helical" evidence="13">
    <location>
        <begin position="205"/>
        <end position="224"/>
    </location>
</feature>
<dbReference type="InterPro" id="IPR000725">
    <property type="entry name" value="Olfact_rcpt"/>
</dbReference>
<dbReference type="PANTHER" id="PTHR26454">
    <property type="entry name" value="OLFACTORY RECEPTOR"/>
    <property type="match status" value="1"/>
</dbReference>
<dbReference type="CDD" id="cd15912">
    <property type="entry name" value="7tmA_OR6C-like"/>
    <property type="match status" value="1"/>
</dbReference>
<dbReference type="GO" id="GO:0004984">
    <property type="term" value="F:olfactory receptor activity"/>
    <property type="evidence" value="ECO:0007669"/>
    <property type="project" value="InterPro"/>
</dbReference>
<dbReference type="GO" id="GO:0005886">
    <property type="term" value="C:plasma membrane"/>
    <property type="evidence" value="ECO:0007669"/>
    <property type="project" value="UniProtKB-SubCell"/>
</dbReference>
<feature type="transmembrane region" description="Helical" evidence="13">
    <location>
        <begin position="270"/>
        <end position="289"/>
    </location>
</feature>
<evidence type="ECO:0000256" key="10">
    <source>
        <dbReference type="ARBA" id="ARBA00023180"/>
    </source>
</evidence>
<dbReference type="PANTHER" id="PTHR26454:SF18">
    <property type="entry name" value="OLFACTORY RECEPTOR 6C76"/>
    <property type="match status" value="1"/>
</dbReference>
<feature type="transmembrane region" description="Helical" evidence="13">
    <location>
        <begin position="60"/>
        <end position="80"/>
    </location>
</feature>
<evidence type="ECO:0000256" key="5">
    <source>
        <dbReference type="ARBA" id="ARBA00022725"/>
    </source>
</evidence>
<feature type="transmembrane region" description="Helical" evidence="13">
    <location>
        <begin position="138"/>
        <end position="166"/>
    </location>
</feature>
<dbReference type="FunFam" id="1.20.1070.10:FF:000010">
    <property type="entry name" value="Olfactory receptor"/>
    <property type="match status" value="1"/>
</dbReference>
<dbReference type="RefSeq" id="XP_054849882.1">
    <property type="nucleotide sequence ID" value="XM_054993907.1"/>
</dbReference>
<keyword evidence="6 13" id="KW-1133">Transmembrane helix</keyword>
<dbReference type="GO" id="GO:0004930">
    <property type="term" value="F:G protein-coupled receptor activity"/>
    <property type="evidence" value="ECO:0007669"/>
    <property type="project" value="UniProtKB-KW"/>
</dbReference>
<feature type="transmembrane region" description="Helical" evidence="13">
    <location>
        <begin position="24"/>
        <end position="48"/>
    </location>
</feature>
<feature type="domain" description="G-protein coupled receptors family 1 profile" evidence="14">
    <location>
        <begin position="39"/>
        <end position="287"/>
    </location>
</feature>
<keyword evidence="15" id="KW-1185">Reference proteome</keyword>
<evidence type="ECO:0000256" key="9">
    <source>
        <dbReference type="ARBA" id="ARBA00023170"/>
    </source>
</evidence>
<evidence type="ECO:0000313" key="15">
    <source>
        <dbReference type="Proteomes" id="UP001190640"/>
    </source>
</evidence>
<keyword evidence="9 12" id="KW-0675">Receptor</keyword>
<evidence type="ECO:0000256" key="11">
    <source>
        <dbReference type="ARBA" id="ARBA00023224"/>
    </source>
</evidence>
<protein>
    <recommendedName>
        <fullName evidence="13">Olfactory receptor</fullName>
    </recommendedName>
</protein>
<evidence type="ECO:0000256" key="4">
    <source>
        <dbReference type="ARBA" id="ARBA00022692"/>
    </source>
</evidence>
<keyword evidence="4 12" id="KW-0812">Transmembrane</keyword>
<dbReference type="KEGG" id="emc:129339322"/>
<evidence type="ECO:0000313" key="16">
    <source>
        <dbReference type="RefSeq" id="XP_054849882.1"/>
    </source>
</evidence>
<keyword evidence="2 13" id="KW-1003">Cell membrane</keyword>
<evidence type="ECO:0000256" key="6">
    <source>
        <dbReference type="ARBA" id="ARBA00022989"/>
    </source>
</evidence>
<feature type="transmembrane region" description="Helical" evidence="13">
    <location>
        <begin position="100"/>
        <end position="118"/>
    </location>
</feature>
<evidence type="ECO:0000259" key="14">
    <source>
        <dbReference type="PROSITE" id="PS50262"/>
    </source>
</evidence>
<accession>A0AA97K643</accession>
<evidence type="ECO:0000256" key="3">
    <source>
        <dbReference type="ARBA" id="ARBA00022606"/>
    </source>
</evidence>
<dbReference type="Proteomes" id="UP001190640">
    <property type="component" value="Chromosome 12"/>
</dbReference>
<evidence type="ECO:0000256" key="2">
    <source>
        <dbReference type="ARBA" id="ARBA00022475"/>
    </source>
</evidence>
<keyword evidence="10" id="KW-0325">Glycoprotein</keyword>
<dbReference type="InterPro" id="IPR047132">
    <property type="entry name" value="Olfact_rcpt_6C-like"/>
</dbReference>
<dbReference type="InterPro" id="IPR000276">
    <property type="entry name" value="GPCR_Rhodpsn"/>
</dbReference>
<dbReference type="Gene3D" id="1.20.1070.10">
    <property type="entry name" value="Rhodopsin 7-helix transmembrane proteins"/>
    <property type="match status" value="1"/>
</dbReference>
<keyword evidence="11 12" id="KW-0807">Transducer</keyword>
<dbReference type="PRINTS" id="PR00245">
    <property type="entry name" value="OLFACTORYR"/>
</dbReference>
<evidence type="ECO:0000256" key="13">
    <source>
        <dbReference type="RuleBase" id="RU363047"/>
    </source>
</evidence>
<keyword evidence="3 13" id="KW-0716">Sensory transduction</keyword>
<evidence type="ECO:0000256" key="1">
    <source>
        <dbReference type="ARBA" id="ARBA00004651"/>
    </source>
</evidence>
<dbReference type="PRINTS" id="PR00237">
    <property type="entry name" value="GPCRRHODOPSN"/>
</dbReference>
<organism evidence="15 16">
    <name type="scientific">Eublepharis macularius</name>
    <name type="common">Leopard gecko</name>
    <name type="synonym">Cyrtodactylus macularius</name>
    <dbReference type="NCBI Taxonomy" id="481883"/>
    <lineage>
        <taxon>Eukaryota</taxon>
        <taxon>Metazoa</taxon>
        <taxon>Chordata</taxon>
        <taxon>Craniata</taxon>
        <taxon>Vertebrata</taxon>
        <taxon>Euteleostomi</taxon>
        <taxon>Lepidosauria</taxon>
        <taxon>Squamata</taxon>
        <taxon>Bifurcata</taxon>
        <taxon>Gekkota</taxon>
        <taxon>Eublepharidae</taxon>
        <taxon>Eublepharinae</taxon>
        <taxon>Eublepharis</taxon>
    </lineage>
</organism>
<dbReference type="Pfam" id="PF13853">
    <property type="entry name" value="7tm_4"/>
    <property type="match status" value="1"/>
</dbReference>
<dbReference type="GeneID" id="129339322"/>
<keyword evidence="7 12" id="KW-0297">G-protein coupled receptor</keyword>
<feature type="transmembrane region" description="Helical" evidence="13">
    <location>
        <begin position="236"/>
        <end position="258"/>
    </location>
</feature>